<sequence length="727" mass="81476">MKNKVIFSLFFGLFLCLSCGTEEDPNPQNPANNDPLAGINTFTVSVDFPEGNQPDLTDATIWSWDRSSTLDDQNQGEVVIFPSEPAFSYLFDGQDRLLLIGLIDNDQQKIDLNSTAKTLLYWGLSGPFFEPELATRFFEEVESFPIWDDWRNEVEQAFLQDPYFLADPQIGERLGKLIEGIEPNFPNARINEDTKASDLLVDGDIKSGLQVYQTGLSQFEVANTFRRRVTGFLYKTKVIDESGESKVLNEFPGLSNQKEAELKIEIPVVTGITSFSGTVYEYLLGNTEKSFRVQTDPIDIPLNLDEKQAIWQLRTIGMGKGGSNMNQAEISERTKLVMLTFTLDFVVPLIADGLTAKATAAKNTGAPKTQQDFWEALIIAVTGYVDQMPSVSQKVQDGELSEAVKDFFNIGYNQFGSIFLEDLARVAAEIIYENAPANLPKPSLEDFSKSAVRKAKILTTIDLMLKGSDYARKVHDIKSSKSLEVFEITAREIEINLEPRESKVSPENSIELTAFIKSSVADGQVIEYEWSTTGAYGYLFDDIHEGKNFSSSKREVNYFASVKAGDVPDNAVDTVRVSTYIKQGPNRTKIGEDIAIVQIEDKIQFITGWEIFVPVSERETSLSPTGVEYTVSTGGYIATFTTEVEPAGFQFQVIRADGTRAGISTRSVDQLERDGENYIHRVYVGSIRVFKTFNKAQKDEWVKMFTEEYEELRSVYQQVEVTVIPKN</sequence>
<comment type="caution">
    <text evidence="1">The sequence shown here is derived from an EMBL/GenBank/DDBJ whole genome shotgun (WGS) entry which is preliminary data.</text>
</comment>
<evidence type="ECO:0000313" key="1">
    <source>
        <dbReference type="EMBL" id="TDK44102.1"/>
    </source>
</evidence>
<dbReference type="EMBL" id="SMUW01000034">
    <property type="protein sequence ID" value="TDK44102.1"/>
    <property type="molecule type" value="Genomic_DNA"/>
</dbReference>
<dbReference type="Proteomes" id="UP000295438">
    <property type="component" value="Unassembled WGS sequence"/>
</dbReference>
<dbReference type="AlphaFoldDB" id="A0A4R5UXR1"/>
<protein>
    <submittedName>
        <fullName evidence="1">Uncharacterized protein</fullName>
    </submittedName>
</protein>
<organism evidence="1 2">
    <name type="scientific">Algoriphagus formosus</name>
    <dbReference type="NCBI Taxonomy" id="2007308"/>
    <lineage>
        <taxon>Bacteria</taxon>
        <taxon>Pseudomonadati</taxon>
        <taxon>Bacteroidota</taxon>
        <taxon>Cytophagia</taxon>
        <taxon>Cytophagales</taxon>
        <taxon>Cyclobacteriaceae</taxon>
        <taxon>Algoriphagus</taxon>
    </lineage>
</organism>
<keyword evidence="2" id="KW-1185">Reference proteome</keyword>
<name>A0A4R5UXR1_9BACT</name>
<reference evidence="1 2" key="1">
    <citation type="submission" date="2019-03" db="EMBL/GenBank/DDBJ databases">
        <title>Algoriphagus aquimaris sp. nov., isolated form marine sediment in Pohang, Korea.</title>
        <authorList>
            <person name="Kim J."/>
            <person name="Yoon S.-H."/>
            <person name="Lee S.-S."/>
        </authorList>
    </citation>
    <scope>NUCLEOTIDE SEQUENCE [LARGE SCALE GENOMIC DNA]</scope>
    <source>
        <strain evidence="1 2">F21</strain>
    </source>
</reference>
<accession>A0A4R5UXR1</accession>
<evidence type="ECO:0000313" key="2">
    <source>
        <dbReference type="Proteomes" id="UP000295438"/>
    </source>
</evidence>
<dbReference type="RefSeq" id="WP_133390829.1">
    <property type="nucleotide sequence ID" value="NZ_SMUW01000034.1"/>
</dbReference>
<proteinExistence type="predicted"/>
<gene>
    <name evidence="1" type="ORF">E1898_10500</name>
</gene>